<dbReference type="SUPFAM" id="SSF53756">
    <property type="entry name" value="UDP-Glycosyltransferase/glycogen phosphorylase"/>
    <property type="match status" value="1"/>
</dbReference>
<dbReference type="Gene3D" id="3.40.50.2000">
    <property type="entry name" value="Glycogen Phosphorylase B"/>
    <property type="match status" value="1"/>
</dbReference>
<evidence type="ECO:0000313" key="3">
    <source>
        <dbReference type="Proteomes" id="UP000519023"/>
    </source>
</evidence>
<protein>
    <recommendedName>
        <fullName evidence="1">Glycosyl transferase family 28 C-terminal domain-containing protein</fullName>
    </recommendedName>
</protein>
<name>A0A7X9ZUK3_9SPHN</name>
<evidence type="ECO:0000259" key="1">
    <source>
        <dbReference type="Pfam" id="PF04101"/>
    </source>
</evidence>
<dbReference type="InterPro" id="IPR007235">
    <property type="entry name" value="Glyco_trans_28_C"/>
</dbReference>
<proteinExistence type="predicted"/>
<reference evidence="2 3" key="1">
    <citation type="submission" date="2020-04" db="EMBL/GenBank/DDBJ databases">
        <title>Sphingobium sp. AR-3-1 isolated from Arctic soil.</title>
        <authorList>
            <person name="Dahal R.H."/>
            <person name="Chaudhary D.K."/>
        </authorList>
    </citation>
    <scope>NUCLEOTIDE SEQUENCE [LARGE SCALE GENOMIC DNA]</scope>
    <source>
        <strain evidence="2 3">AR-3-1</strain>
    </source>
</reference>
<dbReference type="GO" id="GO:0016758">
    <property type="term" value="F:hexosyltransferase activity"/>
    <property type="evidence" value="ECO:0007669"/>
    <property type="project" value="InterPro"/>
</dbReference>
<sequence length="156" mass="17468">MPFDRMVRAVDEWAGENPNEEVFIQIGGGDYLPRHADFDRMVEGADYRARLQASDLFVAHVGMGSILQALELEKQMLLLPRIAAKGEHTTEHQRDTAKRFAGRRGLMIVEHTDALKEKMTHLLREPLQTGGVFSSKASPELVRAVAGFLQDGRDPD</sequence>
<accession>A0A7X9ZUK3</accession>
<gene>
    <name evidence="2" type="ORF">HHL08_22390</name>
</gene>
<dbReference type="Pfam" id="PF04101">
    <property type="entry name" value="Glyco_tran_28_C"/>
    <property type="match status" value="1"/>
</dbReference>
<dbReference type="EMBL" id="JABBFV010000028">
    <property type="protein sequence ID" value="NML12847.1"/>
    <property type="molecule type" value="Genomic_DNA"/>
</dbReference>
<keyword evidence="3" id="KW-1185">Reference proteome</keyword>
<comment type="caution">
    <text evidence="2">The sequence shown here is derived from an EMBL/GenBank/DDBJ whole genome shotgun (WGS) entry which is preliminary data.</text>
</comment>
<dbReference type="Proteomes" id="UP000519023">
    <property type="component" value="Unassembled WGS sequence"/>
</dbReference>
<feature type="domain" description="Glycosyl transferase family 28 C-terminal" evidence="1">
    <location>
        <begin position="6"/>
        <end position="128"/>
    </location>
</feature>
<evidence type="ECO:0000313" key="2">
    <source>
        <dbReference type="EMBL" id="NML12847.1"/>
    </source>
</evidence>
<dbReference type="AlphaFoldDB" id="A0A7X9ZUK3"/>
<organism evidence="2 3">
    <name type="scientific">Sphingobium psychrophilum</name>
    <dbReference type="NCBI Taxonomy" id="2728834"/>
    <lineage>
        <taxon>Bacteria</taxon>
        <taxon>Pseudomonadati</taxon>
        <taxon>Pseudomonadota</taxon>
        <taxon>Alphaproteobacteria</taxon>
        <taxon>Sphingomonadales</taxon>
        <taxon>Sphingomonadaceae</taxon>
        <taxon>Sphingobium</taxon>
    </lineage>
</organism>